<feature type="binding site" evidence="15">
    <location>
        <position position="255"/>
    </location>
    <ligand>
        <name>Ca(2+)</name>
        <dbReference type="ChEBI" id="CHEBI:29108"/>
        <label>2</label>
    </ligand>
</feature>
<dbReference type="PANTHER" id="PTHR31517">
    <property type="match status" value="1"/>
</dbReference>
<evidence type="ECO:0000256" key="14">
    <source>
        <dbReference type="PIRSR" id="PIRSR600823-2"/>
    </source>
</evidence>
<feature type="binding site" evidence="14">
    <location>
        <position position="180"/>
    </location>
    <ligand>
        <name>substrate</name>
    </ligand>
</feature>
<dbReference type="InterPro" id="IPR002016">
    <property type="entry name" value="Haem_peroxidase"/>
</dbReference>
<evidence type="ECO:0000256" key="6">
    <source>
        <dbReference type="ARBA" id="ARBA00022617"/>
    </source>
</evidence>
<feature type="disulfide bond" evidence="17">
    <location>
        <begin position="139"/>
        <end position="335"/>
    </location>
</feature>
<dbReference type="GO" id="GO:0140825">
    <property type="term" value="F:lactoperoxidase activity"/>
    <property type="evidence" value="ECO:0007669"/>
    <property type="project" value="UniProtKB-EC"/>
</dbReference>
<accession>A0AAN9PY22</accession>
<feature type="binding site" evidence="15">
    <location>
        <position position="211"/>
    </location>
    <ligand>
        <name>Ca(2+)</name>
        <dbReference type="ChEBI" id="CHEBI:29108"/>
        <label>2</label>
    </ligand>
</feature>
<keyword evidence="21" id="KW-1185">Reference proteome</keyword>
<keyword evidence="18" id="KW-0732">Signal</keyword>
<comment type="caution">
    <text evidence="20">The sequence shown here is derived from an EMBL/GenBank/DDBJ whole genome shotgun (WGS) entry which is preliminary data.</text>
</comment>
<dbReference type="FunFam" id="1.10.420.10:FF:000006">
    <property type="entry name" value="Peroxidase"/>
    <property type="match status" value="1"/>
</dbReference>
<evidence type="ECO:0000256" key="17">
    <source>
        <dbReference type="PIRSR" id="PIRSR600823-5"/>
    </source>
</evidence>
<feature type="site" description="Transition state stabilizer" evidence="16">
    <location>
        <position position="79"/>
    </location>
</feature>
<dbReference type="EC" id="1.11.1.7" evidence="4 18"/>
<sequence length="359" mass="39733">MARVSATRSTSLYTLLLISSLLLVSQTHVSSERVLKRPPIEKGLSWGYYTLCPLIGTIVRNNLNGVFKQNSGVAPGLLRLFFHDCFAQGCDASILLNGDGEDDEKQHDANIGIRSEAIEVVEDLRSSLSLLCPFASVSCSDILVLAASEAVYQLGGPELDVPLGRKDSLTFNASAPDELPSPFSKTDEILEAFAAKNFDAEEVVALSGAHTYGRAHCPTFFNRIAETDPPIDADFRNKIAATCPDEESFNTMNLDVRTPEKFDNMYYINLLNRQGLFTSDQDLASNSKTKEIVNKFASDQKAFFDKFADAFVKVSQLNVITDKNYKGRGEVRKRCFFPNKRKSSRTSVEETVLELAQQI</sequence>
<dbReference type="CDD" id="cd00693">
    <property type="entry name" value="secretory_peroxidase"/>
    <property type="match status" value="1"/>
</dbReference>
<dbReference type="GO" id="GO:0020037">
    <property type="term" value="F:heme binding"/>
    <property type="evidence" value="ECO:0007669"/>
    <property type="project" value="UniProtKB-UniRule"/>
</dbReference>
<feature type="binding site" evidence="15">
    <location>
        <position position="91"/>
    </location>
    <ligand>
        <name>Ca(2+)</name>
        <dbReference type="ChEBI" id="CHEBI:29108"/>
        <label>1</label>
    </ligand>
</feature>
<comment type="cofactor">
    <cofactor evidence="15 18">
        <name>heme b</name>
        <dbReference type="ChEBI" id="CHEBI:60344"/>
    </cofactor>
    <text evidence="15 18">Binds 1 heme b (iron(II)-protoporphyrin IX) group per subunit.</text>
</comment>
<evidence type="ECO:0000256" key="8">
    <source>
        <dbReference type="ARBA" id="ARBA00022837"/>
    </source>
</evidence>
<comment type="function">
    <text evidence="2">Removal of H(2)O(2), oxidation of toxic reductants, biosynthesis and degradation of lignin, suberization, auxin catabolism, response to environmental stresses such as wounding, pathogen attack and oxidative stress. These functions might be dependent on each isozyme/isoform in each plant tissue.</text>
</comment>
<gene>
    <name evidence="20" type="ORF">VNO77_33831</name>
</gene>
<feature type="chain" id="PRO_5042664051" description="Peroxidase" evidence="18">
    <location>
        <begin position="32"/>
        <end position="359"/>
    </location>
</feature>
<feature type="binding site" evidence="15">
    <location>
        <position position="89"/>
    </location>
    <ligand>
        <name>Ca(2+)</name>
        <dbReference type="ChEBI" id="CHEBI:29108"/>
        <label>1</label>
    </ligand>
</feature>
<dbReference type="GO" id="GO:0042744">
    <property type="term" value="P:hydrogen peroxide catabolic process"/>
    <property type="evidence" value="ECO:0007669"/>
    <property type="project" value="UniProtKB-KW"/>
</dbReference>
<feature type="disulfide bond" evidence="17">
    <location>
        <begin position="52"/>
        <end position="132"/>
    </location>
</feature>
<dbReference type="GO" id="GO:0005576">
    <property type="term" value="C:extracellular region"/>
    <property type="evidence" value="ECO:0007669"/>
    <property type="project" value="UniProtKB-SubCell"/>
</dbReference>
<keyword evidence="6 18" id="KW-0349">Heme</keyword>
<feature type="binding site" evidence="15">
    <location>
        <position position="104"/>
    </location>
    <ligand>
        <name>Ca(2+)</name>
        <dbReference type="ChEBI" id="CHEBI:29108"/>
        <label>1</label>
    </ligand>
</feature>
<protein>
    <recommendedName>
        <fullName evidence="4 18">Peroxidase</fullName>
        <ecNumber evidence="4 18">1.11.1.7</ecNumber>
    </recommendedName>
</protein>
<comment type="similarity">
    <text evidence="18">Belongs to the peroxidase family. Classical plant (class III) peroxidase subfamily.</text>
</comment>
<comment type="catalytic activity">
    <reaction evidence="1 18">
        <text>2 a phenolic donor + H2O2 = 2 a phenolic radical donor + 2 H2O</text>
        <dbReference type="Rhea" id="RHEA:56136"/>
        <dbReference type="ChEBI" id="CHEBI:15377"/>
        <dbReference type="ChEBI" id="CHEBI:16240"/>
        <dbReference type="ChEBI" id="CHEBI:139520"/>
        <dbReference type="ChEBI" id="CHEBI:139521"/>
        <dbReference type="EC" id="1.11.1.7"/>
    </reaction>
</comment>
<keyword evidence="18" id="KW-0964">Secreted</keyword>
<evidence type="ECO:0000313" key="21">
    <source>
        <dbReference type="Proteomes" id="UP001367508"/>
    </source>
</evidence>
<dbReference type="Gene3D" id="1.10.520.10">
    <property type="match status" value="1"/>
</dbReference>
<feature type="binding site" evidence="15">
    <location>
        <position position="93"/>
    </location>
    <ligand>
        <name>Ca(2+)</name>
        <dbReference type="ChEBI" id="CHEBI:29108"/>
        <label>1</label>
    </ligand>
</feature>
<keyword evidence="8 15" id="KW-0106">Calcium</keyword>
<dbReference type="GO" id="GO:0006979">
    <property type="term" value="P:response to oxidative stress"/>
    <property type="evidence" value="ECO:0007669"/>
    <property type="project" value="UniProtKB-UniRule"/>
</dbReference>
<feature type="binding site" description="axial binding residue" evidence="15">
    <location>
        <position position="210"/>
    </location>
    <ligand>
        <name>heme b</name>
        <dbReference type="ChEBI" id="CHEBI:60344"/>
    </ligand>
    <ligandPart>
        <name>Fe</name>
        <dbReference type="ChEBI" id="CHEBI:18248"/>
    </ligandPart>
</feature>
<dbReference type="PROSITE" id="PS50873">
    <property type="entry name" value="PEROXIDASE_4"/>
    <property type="match status" value="1"/>
</dbReference>
<dbReference type="AlphaFoldDB" id="A0AAN9PY22"/>
<evidence type="ECO:0000256" key="1">
    <source>
        <dbReference type="ARBA" id="ARBA00000189"/>
    </source>
</evidence>
<evidence type="ECO:0000256" key="2">
    <source>
        <dbReference type="ARBA" id="ARBA00002322"/>
    </source>
</evidence>
<dbReference type="InterPro" id="IPR033905">
    <property type="entry name" value="Secretory_peroxidase"/>
</dbReference>
<evidence type="ECO:0000256" key="10">
    <source>
        <dbReference type="ARBA" id="ARBA00023004"/>
    </source>
</evidence>
<keyword evidence="18" id="KW-0376">Hydrogen peroxide</keyword>
<organism evidence="20 21">
    <name type="scientific">Canavalia gladiata</name>
    <name type="common">Sword bean</name>
    <name type="synonym">Dolichos gladiatus</name>
    <dbReference type="NCBI Taxonomy" id="3824"/>
    <lineage>
        <taxon>Eukaryota</taxon>
        <taxon>Viridiplantae</taxon>
        <taxon>Streptophyta</taxon>
        <taxon>Embryophyta</taxon>
        <taxon>Tracheophyta</taxon>
        <taxon>Spermatophyta</taxon>
        <taxon>Magnoliopsida</taxon>
        <taxon>eudicotyledons</taxon>
        <taxon>Gunneridae</taxon>
        <taxon>Pentapetalae</taxon>
        <taxon>rosids</taxon>
        <taxon>fabids</taxon>
        <taxon>Fabales</taxon>
        <taxon>Fabaceae</taxon>
        <taxon>Papilionoideae</taxon>
        <taxon>50 kb inversion clade</taxon>
        <taxon>NPAAA clade</taxon>
        <taxon>indigoferoid/millettioid clade</taxon>
        <taxon>Phaseoleae</taxon>
        <taxon>Canavalia</taxon>
    </lineage>
</organism>
<dbReference type="Proteomes" id="UP001367508">
    <property type="component" value="Unassembled WGS sequence"/>
</dbReference>
<dbReference type="Pfam" id="PF00141">
    <property type="entry name" value="peroxidase"/>
    <property type="match status" value="1"/>
</dbReference>
<evidence type="ECO:0000256" key="12">
    <source>
        <dbReference type="ARBA" id="ARBA00023180"/>
    </source>
</evidence>
<dbReference type="PROSITE" id="PS00435">
    <property type="entry name" value="PEROXIDASE_1"/>
    <property type="match status" value="1"/>
</dbReference>
<dbReference type="PRINTS" id="PR00458">
    <property type="entry name" value="PEROXIDASE"/>
</dbReference>
<keyword evidence="9 18" id="KW-0560">Oxidoreductase</keyword>
<feature type="domain" description="Plant heme peroxidase family profile" evidence="19">
    <location>
        <begin position="43"/>
        <end position="339"/>
    </location>
</feature>
<dbReference type="PANTHER" id="PTHR31517:SF48">
    <property type="entry name" value="PEROXIDASE 16-RELATED"/>
    <property type="match status" value="1"/>
</dbReference>
<evidence type="ECO:0000256" key="11">
    <source>
        <dbReference type="ARBA" id="ARBA00023157"/>
    </source>
</evidence>
<feature type="binding site" evidence="15">
    <location>
        <position position="263"/>
    </location>
    <ligand>
        <name>Ca(2+)</name>
        <dbReference type="ChEBI" id="CHEBI:29108"/>
        <label>2</label>
    </ligand>
</feature>
<dbReference type="InterPro" id="IPR019794">
    <property type="entry name" value="Peroxidases_AS"/>
</dbReference>
<dbReference type="InterPro" id="IPR019793">
    <property type="entry name" value="Peroxidases_heam-ligand_BS"/>
</dbReference>
<feature type="binding site" evidence="15">
    <location>
        <position position="258"/>
    </location>
    <ligand>
        <name>Ca(2+)</name>
        <dbReference type="ChEBI" id="CHEBI:29108"/>
        <label>2</label>
    </ligand>
</feature>
<evidence type="ECO:0000256" key="13">
    <source>
        <dbReference type="PIRSR" id="PIRSR600823-1"/>
    </source>
</evidence>
<dbReference type="GO" id="GO:0046872">
    <property type="term" value="F:metal ion binding"/>
    <property type="evidence" value="ECO:0007669"/>
    <property type="project" value="UniProtKB-UniRule"/>
</dbReference>
<dbReference type="PROSITE" id="PS00436">
    <property type="entry name" value="PEROXIDASE_2"/>
    <property type="match status" value="1"/>
</dbReference>
<evidence type="ECO:0000256" key="4">
    <source>
        <dbReference type="ARBA" id="ARBA00012313"/>
    </source>
</evidence>
<evidence type="ECO:0000256" key="16">
    <source>
        <dbReference type="PIRSR" id="PIRSR600823-4"/>
    </source>
</evidence>
<evidence type="ECO:0000259" key="19">
    <source>
        <dbReference type="PROSITE" id="PS50873"/>
    </source>
</evidence>
<keyword evidence="7 15" id="KW-0479">Metal-binding</keyword>
<dbReference type="EMBL" id="JAYMYQ010000008">
    <property type="protein sequence ID" value="KAK7315291.1"/>
    <property type="molecule type" value="Genomic_DNA"/>
</dbReference>
<proteinExistence type="inferred from homology"/>
<evidence type="ECO:0000313" key="20">
    <source>
        <dbReference type="EMBL" id="KAK7315291.1"/>
    </source>
</evidence>
<reference evidence="20 21" key="1">
    <citation type="submission" date="2024-01" db="EMBL/GenBank/DDBJ databases">
        <title>The genomes of 5 underutilized Papilionoideae crops provide insights into root nodulation and disease resistanc.</title>
        <authorList>
            <person name="Jiang F."/>
        </authorList>
    </citation>
    <scope>NUCLEOTIDE SEQUENCE [LARGE SCALE GENOMIC DNA]</scope>
    <source>
        <strain evidence="20">LVBAO_FW01</strain>
        <tissue evidence="20">Leaves</tissue>
    </source>
</reference>
<evidence type="ECO:0000256" key="7">
    <source>
        <dbReference type="ARBA" id="ARBA00022723"/>
    </source>
</evidence>
<comment type="subcellular location">
    <subcellularLocation>
        <location evidence="18">Secreted</location>
    </subcellularLocation>
</comment>
<dbReference type="Gene3D" id="1.10.420.10">
    <property type="entry name" value="Peroxidase, domain 2"/>
    <property type="match status" value="1"/>
</dbReference>
<comment type="cofactor">
    <cofactor evidence="15 18">
        <name>Ca(2+)</name>
        <dbReference type="ChEBI" id="CHEBI:29108"/>
    </cofactor>
    <text evidence="15 18">Binds 2 calcium ions per subunit.</text>
</comment>
<dbReference type="InterPro" id="IPR010255">
    <property type="entry name" value="Haem_peroxidase_sf"/>
</dbReference>
<evidence type="ECO:0000256" key="5">
    <source>
        <dbReference type="ARBA" id="ARBA00022559"/>
    </source>
</evidence>
<name>A0AAN9PY22_CANGL</name>
<evidence type="ECO:0000256" key="9">
    <source>
        <dbReference type="ARBA" id="ARBA00023002"/>
    </source>
</evidence>
<feature type="signal peptide" evidence="18">
    <location>
        <begin position="1"/>
        <end position="31"/>
    </location>
</feature>
<feature type="disulfide bond" evidence="17">
    <location>
        <begin position="85"/>
        <end position="90"/>
    </location>
</feature>
<keyword evidence="12" id="KW-0325">Glycoprotein</keyword>
<keyword evidence="11 17" id="KW-1015">Disulfide bond</keyword>
<feature type="disulfide bond" evidence="17">
    <location>
        <begin position="217"/>
        <end position="243"/>
    </location>
</feature>
<feature type="binding site" evidence="15">
    <location>
        <position position="84"/>
    </location>
    <ligand>
        <name>Ca(2+)</name>
        <dbReference type="ChEBI" id="CHEBI:29108"/>
        <label>1</label>
    </ligand>
</feature>
<evidence type="ECO:0000256" key="18">
    <source>
        <dbReference type="RuleBase" id="RU362060"/>
    </source>
</evidence>
<feature type="active site" description="Proton acceptor" evidence="13">
    <location>
        <position position="83"/>
    </location>
</feature>
<keyword evidence="5 18" id="KW-0575">Peroxidase</keyword>
<dbReference type="SUPFAM" id="SSF48113">
    <property type="entry name" value="Heme-dependent peroxidases"/>
    <property type="match status" value="1"/>
</dbReference>
<dbReference type="PRINTS" id="PR00461">
    <property type="entry name" value="PLPEROXIDASE"/>
</dbReference>
<comment type="similarity">
    <text evidence="3">Belongs to the peroxidase family. Ascorbate peroxidase subfamily.</text>
</comment>
<evidence type="ECO:0000256" key="3">
    <source>
        <dbReference type="ARBA" id="ARBA00006873"/>
    </source>
</evidence>
<dbReference type="InterPro" id="IPR000823">
    <property type="entry name" value="Peroxidase_pln"/>
</dbReference>
<keyword evidence="10 15" id="KW-0408">Iron</keyword>
<evidence type="ECO:0000256" key="15">
    <source>
        <dbReference type="PIRSR" id="PIRSR600823-3"/>
    </source>
</evidence>